<evidence type="ECO:0000313" key="1">
    <source>
        <dbReference type="EMBL" id="ROL55588.1"/>
    </source>
</evidence>
<organism evidence="1 2">
    <name type="scientific">Anabarilius grahami</name>
    <name type="common">Kanglang fish</name>
    <name type="synonym">Barilius grahami</name>
    <dbReference type="NCBI Taxonomy" id="495550"/>
    <lineage>
        <taxon>Eukaryota</taxon>
        <taxon>Metazoa</taxon>
        <taxon>Chordata</taxon>
        <taxon>Craniata</taxon>
        <taxon>Vertebrata</taxon>
        <taxon>Euteleostomi</taxon>
        <taxon>Actinopterygii</taxon>
        <taxon>Neopterygii</taxon>
        <taxon>Teleostei</taxon>
        <taxon>Ostariophysi</taxon>
        <taxon>Cypriniformes</taxon>
        <taxon>Xenocyprididae</taxon>
        <taxon>Xenocypridinae</taxon>
        <taxon>Xenocypridinae incertae sedis</taxon>
        <taxon>Anabarilius</taxon>
    </lineage>
</organism>
<name>A0A3N0ZC80_ANAGA</name>
<protein>
    <submittedName>
        <fullName evidence="1">Uncharacterized protein</fullName>
    </submittedName>
</protein>
<keyword evidence="2" id="KW-1185">Reference proteome</keyword>
<gene>
    <name evidence="1" type="ORF">DPX16_23605</name>
</gene>
<dbReference type="Proteomes" id="UP000281406">
    <property type="component" value="Unassembled WGS sequence"/>
</dbReference>
<dbReference type="AlphaFoldDB" id="A0A3N0ZC80"/>
<sequence>MQSTASTSGDRPFAELVNAVCQSLLPTTPSSSSAASAGPMTRPATFTSEVRQRIATGSFNNAHYILTCSPISSPPEHE</sequence>
<dbReference type="EMBL" id="RJVU01000082">
    <property type="protein sequence ID" value="ROL55588.1"/>
    <property type="molecule type" value="Genomic_DNA"/>
</dbReference>
<evidence type="ECO:0000313" key="2">
    <source>
        <dbReference type="Proteomes" id="UP000281406"/>
    </source>
</evidence>
<accession>A0A3N0ZC80</accession>
<proteinExistence type="predicted"/>
<comment type="caution">
    <text evidence="1">The sequence shown here is derived from an EMBL/GenBank/DDBJ whole genome shotgun (WGS) entry which is preliminary data.</text>
</comment>
<reference evidence="1 2" key="1">
    <citation type="submission" date="2018-10" db="EMBL/GenBank/DDBJ databases">
        <title>Genome assembly for a Yunnan-Guizhou Plateau 3E fish, Anabarilius grahami (Regan), and its evolutionary and genetic applications.</title>
        <authorList>
            <person name="Jiang W."/>
        </authorList>
    </citation>
    <scope>NUCLEOTIDE SEQUENCE [LARGE SCALE GENOMIC DNA]</scope>
    <source>
        <strain evidence="1">AG-KIZ</strain>
        <tissue evidence="1">Muscle</tissue>
    </source>
</reference>